<keyword evidence="2" id="KW-1185">Reference proteome</keyword>
<dbReference type="AlphaFoldDB" id="A0A8C7AEJ3"/>
<name>A0A8C7AEJ3_NEOVI</name>
<evidence type="ECO:0000313" key="2">
    <source>
        <dbReference type="Proteomes" id="UP000694425"/>
    </source>
</evidence>
<dbReference type="GeneTree" id="ENSGT00940000165378"/>
<organism evidence="1 2">
    <name type="scientific">Neovison vison</name>
    <name type="common">American mink</name>
    <name type="synonym">Mustela vison</name>
    <dbReference type="NCBI Taxonomy" id="452646"/>
    <lineage>
        <taxon>Eukaryota</taxon>
        <taxon>Metazoa</taxon>
        <taxon>Chordata</taxon>
        <taxon>Craniata</taxon>
        <taxon>Vertebrata</taxon>
        <taxon>Euteleostomi</taxon>
        <taxon>Mammalia</taxon>
        <taxon>Eutheria</taxon>
        <taxon>Laurasiatheria</taxon>
        <taxon>Carnivora</taxon>
        <taxon>Caniformia</taxon>
        <taxon>Musteloidea</taxon>
        <taxon>Mustelidae</taxon>
        <taxon>Mustelinae</taxon>
        <taxon>Neogale</taxon>
    </lineage>
</organism>
<sequence>MSSTTQTSSTFAQGVHSCLFSHTAPEGFLQKLRVPILFFPFRCDQPSSLCSSIVCISVFNPCTVLMYRSSLKLVSLW</sequence>
<dbReference type="Proteomes" id="UP000694425">
    <property type="component" value="Unplaced"/>
</dbReference>
<reference evidence="1" key="2">
    <citation type="submission" date="2025-09" db="UniProtKB">
        <authorList>
            <consortium name="Ensembl"/>
        </authorList>
    </citation>
    <scope>IDENTIFICATION</scope>
</reference>
<evidence type="ECO:0000313" key="1">
    <source>
        <dbReference type="Ensembl" id="ENSNVIP00000007441.1"/>
    </source>
</evidence>
<proteinExistence type="predicted"/>
<protein>
    <submittedName>
        <fullName evidence="1">Uncharacterized protein</fullName>
    </submittedName>
</protein>
<reference evidence="1" key="1">
    <citation type="submission" date="2025-08" db="UniProtKB">
        <authorList>
            <consortium name="Ensembl"/>
        </authorList>
    </citation>
    <scope>IDENTIFICATION</scope>
</reference>
<accession>A0A8C7AEJ3</accession>
<dbReference type="Ensembl" id="ENSNVIT00000008720.1">
    <property type="protein sequence ID" value="ENSNVIP00000007441.1"/>
    <property type="gene ID" value="ENSNVIG00000005931.1"/>
</dbReference>